<protein>
    <recommendedName>
        <fullName evidence="4">Caleosin</fullName>
    </recommendedName>
</protein>
<dbReference type="Pfam" id="PF05042">
    <property type="entry name" value="Caleosin"/>
    <property type="match status" value="2"/>
</dbReference>
<keyword evidence="3" id="KW-1185">Reference proteome</keyword>
<comment type="caution">
    <text evidence="2">The sequence shown here is derived from an EMBL/GenBank/DDBJ whole genome shotgun (WGS) entry which is preliminary data.</text>
</comment>
<dbReference type="Proteomes" id="UP000807025">
    <property type="component" value="Unassembled WGS sequence"/>
</dbReference>
<proteinExistence type="inferred from homology"/>
<dbReference type="GO" id="GO:0004497">
    <property type="term" value="F:monooxygenase activity"/>
    <property type="evidence" value="ECO:0007669"/>
    <property type="project" value="TreeGrafter"/>
</dbReference>
<sequence>MPSKSKIQQTPLEKHAAFFDTDGDGAIWPMESGHAMHGSDSTSYTAQGDFDKARFDHAFELYTQPPHIGMAYGGAITILNGQRNAYDFFGSLAALFEWFATYTLLWTADGLMKKEDICGIYDGSPFYPLVKSQDLAKNKNK</sequence>
<dbReference type="GO" id="GO:0005509">
    <property type="term" value="F:calcium ion binding"/>
    <property type="evidence" value="ECO:0007669"/>
    <property type="project" value="TreeGrafter"/>
</dbReference>
<reference evidence="2" key="1">
    <citation type="submission" date="2020-11" db="EMBL/GenBank/DDBJ databases">
        <authorList>
            <consortium name="DOE Joint Genome Institute"/>
            <person name="Ahrendt S."/>
            <person name="Riley R."/>
            <person name="Andreopoulos W."/>
            <person name="Labutti K."/>
            <person name="Pangilinan J."/>
            <person name="Ruiz-Duenas F.J."/>
            <person name="Barrasa J.M."/>
            <person name="Sanchez-Garcia M."/>
            <person name="Camarero S."/>
            <person name="Miyauchi S."/>
            <person name="Serrano A."/>
            <person name="Linde D."/>
            <person name="Babiker R."/>
            <person name="Drula E."/>
            <person name="Ayuso-Fernandez I."/>
            <person name="Pacheco R."/>
            <person name="Padilla G."/>
            <person name="Ferreira P."/>
            <person name="Barriuso J."/>
            <person name="Kellner H."/>
            <person name="Castanera R."/>
            <person name="Alfaro M."/>
            <person name="Ramirez L."/>
            <person name="Pisabarro A.G."/>
            <person name="Kuo A."/>
            <person name="Tritt A."/>
            <person name="Lipzen A."/>
            <person name="He G."/>
            <person name="Yan M."/>
            <person name="Ng V."/>
            <person name="Cullen D."/>
            <person name="Martin F."/>
            <person name="Rosso M.-N."/>
            <person name="Henrissat B."/>
            <person name="Hibbett D."/>
            <person name="Martinez A.T."/>
            <person name="Grigoriev I.V."/>
        </authorList>
    </citation>
    <scope>NUCLEOTIDE SEQUENCE</scope>
    <source>
        <strain evidence="2">ATCC 90797</strain>
    </source>
</reference>
<evidence type="ECO:0000256" key="1">
    <source>
        <dbReference type="ARBA" id="ARBA00006765"/>
    </source>
</evidence>
<dbReference type="EMBL" id="MU154645">
    <property type="protein sequence ID" value="KAF9490309.1"/>
    <property type="molecule type" value="Genomic_DNA"/>
</dbReference>
<comment type="similarity">
    <text evidence="1">Belongs to the caleosin family.</text>
</comment>
<dbReference type="InterPro" id="IPR007736">
    <property type="entry name" value="Caleosin-related"/>
</dbReference>
<dbReference type="PANTHER" id="PTHR31495">
    <property type="entry name" value="PEROXYGENASE 3-RELATED"/>
    <property type="match status" value="1"/>
</dbReference>
<evidence type="ECO:0000313" key="2">
    <source>
        <dbReference type="EMBL" id="KAF9490309.1"/>
    </source>
</evidence>
<gene>
    <name evidence="2" type="ORF">BDN71DRAFT_1592978</name>
</gene>
<evidence type="ECO:0000313" key="3">
    <source>
        <dbReference type="Proteomes" id="UP000807025"/>
    </source>
</evidence>
<name>A0A9P5ZM47_PLEER</name>
<evidence type="ECO:0008006" key="4">
    <source>
        <dbReference type="Google" id="ProtNLM"/>
    </source>
</evidence>
<dbReference type="PANTHER" id="PTHR31495:SF0">
    <property type="entry name" value="BINDING PROTEIN CALEOSIN, PUTATIVE (AFU_ORTHOLOGUE AFUA_5G13750)-RELATED"/>
    <property type="match status" value="1"/>
</dbReference>
<dbReference type="AlphaFoldDB" id="A0A9P5ZM47"/>
<dbReference type="OrthoDB" id="640742at2759"/>
<organism evidence="2 3">
    <name type="scientific">Pleurotus eryngii</name>
    <name type="common">Boletus of the steppes</name>
    <dbReference type="NCBI Taxonomy" id="5323"/>
    <lineage>
        <taxon>Eukaryota</taxon>
        <taxon>Fungi</taxon>
        <taxon>Dikarya</taxon>
        <taxon>Basidiomycota</taxon>
        <taxon>Agaricomycotina</taxon>
        <taxon>Agaricomycetes</taxon>
        <taxon>Agaricomycetidae</taxon>
        <taxon>Agaricales</taxon>
        <taxon>Pleurotineae</taxon>
        <taxon>Pleurotaceae</taxon>
        <taxon>Pleurotus</taxon>
    </lineage>
</organism>
<accession>A0A9P5ZM47</accession>